<keyword evidence="3" id="KW-1185">Reference proteome</keyword>
<evidence type="ECO:0000256" key="1">
    <source>
        <dbReference type="SAM" id="MobiDB-lite"/>
    </source>
</evidence>
<dbReference type="GO" id="GO:0003677">
    <property type="term" value="F:DNA binding"/>
    <property type="evidence" value="ECO:0007669"/>
    <property type="project" value="UniProtKB-KW"/>
</dbReference>
<evidence type="ECO:0000313" key="3">
    <source>
        <dbReference type="Proteomes" id="UP000297972"/>
    </source>
</evidence>
<organism evidence="2 3">
    <name type="scientific">Paracoccus liaowanqingii</name>
    <dbReference type="NCBI Taxonomy" id="2560053"/>
    <lineage>
        <taxon>Bacteria</taxon>
        <taxon>Pseudomonadati</taxon>
        <taxon>Pseudomonadota</taxon>
        <taxon>Alphaproteobacteria</taxon>
        <taxon>Rhodobacterales</taxon>
        <taxon>Paracoccaceae</taxon>
        <taxon>Paracoccus</taxon>
    </lineage>
</organism>
<dbReference type="EMBL" id="SRPG01000365">
    <property type="protein sequence ID" value="TGN42971.1"/>
    <property type="molecule type" value="Genomic_DNA"/>
</dbReference>
<dbReference type="OrthoDB" id="7909028at2"/>
<name>A0A4Z1BVK0_9RHOB</name>
<dbReference type="Proteomes" id="UP000297972">
    <property type="component" value="Unassembled WGS sequence"/>
</dbReference>
<evidence type="ECO:0000313" key="2">
    <source>
        <dbReference type="EMBL" id="TGN42971.1"/>
    </source>
</evidence>
<sequence>MSWSISQAAKETGLSKSTISRAIKAGRVSALRQDDGAYLIEPAELFRVYPREVAQPSPDAHHEAVRNPHEEAYATPSHDVEILRVKLAMTEALLQQERENSKRQQETVEDLRRRLDAASEKVLALAQPSSEARRDAPRNPPQPRRWWSWKKS</sequence>
<protein>
    <submittedName>
        <fullName evidence="2">DNA-binding protein</fullName>
    </submittedName>
</protein>
<feature type="compositionally biased region" description="Basic and acidic residues" evidence="1">
    <location>
        <begin position="59"/>
        <end position="77"/>
    </location>
</feature>
<proteinExistence type="predicted"/>
<comment type="caution">
    <text evidence="2">The sequence shown here is derived from an EMBL/GenBank/DDBJ whole genome shotgun (WGS) entry which is preliminary data.</text>
</comment>
<feature type="region of interest" description="Disordered" evidence="1">
    <location>
        <begin position="54"/>
        <end position="77"/>
    </location>
</feature>
<dbReference type="AlphaFoldDB" id="A0A4Z1BVK0"/>
<accession>A0A4Z1BVK0</accession>
<gene>
    <name evidence="2" type="ORF">E4L95_20855</name>
</gene>
<reference evidence="2 3" key="1">
    <citation type="submission" date="2019-03" db="EMBL/GenBank/DDBJ databases">
        <authorList>
            <person name="Li J."/>
        </authorList>
    </citation>
    <scope>NUCLEOTIDE SEQUENCE [LARGE SCALE GENOMIC DNA]</scope>
    <source>
        <strain evidence="2 3">3058</strain>
    </source>
</reference>
<keyword evidence="2" id="KW-0238">DNA-binding</keyword>
<dbReference type="RefSeq" id="WP_135819167.1">
    <property type="nucleotide sequence ID" value="NZ_SRPG01000365.1"/>
</dbReference>
<feature type="region of interest" description="Disordered" evidence="1">
    <location>
        <begin position="119"/>
        <end position="152"/>
    </location>
</feature>